<dbReference type="SUPFAM" id="SSF53335">
    <property type="entry name" value="S-adenosyl-L-methionine-dependent methyltransferases"/>
    <property type="match status" value="1"/>
</dbReference>
<protein>
    <submittedName>
        <fullName evidence="2">Methyltransferase</fullName>
    </submittedName>
</protein>
<comment type="caution">
    <text evidence="2">The sequence shown here is derived from an EMBL/GenBank/DDBJ whole genome shotgun (WGS) entry which is preliminary data.</text>
</comment>
<dbReference type="GO" id="GO:0032259">
    <property type="term" value="P:methylation"/>
    <property type="evidence" value="ECO:0007669"/>
    <property type="project" value="UniProtKB-KW"/>
</dbReference>
<keyword evidence="2" id="KW-0808">Transferase</keyword>
<dbReference type="CDD" id="cd02440">
    <property type="entry name" value="AdoMet_MTases"/>
    <property type="match status" value="1"/>
</dbReference>
<dbReference type="Pfam" id="PF13679">
    <property type="entry name" value="Methyltransf_32"/>
    <property type="match status" value="1"/>
</dbReference>
<gene>
    <name evidence="2" type="ORF">ACFQGU_01910</name>
</gene>
<evidence type="ECO:0000259" key="1">
    <source>
        <dbReference type="Pfam" id="PF13679"/>
    </source>
</evidence>
<dbReference type="InterPro" id="IPR029063">
    <property type="entry name" value="SAM-dependent_MTases_sf"/>
</dbReference>
<keyword evidence="2" id="KW-0489">Methyltransferase</keyword>
<dbReference type="RefSeq" id="WP_386763658.1">
    <property type="nucleotide sequence ID" value="NZ_JBHSTI010000002.1"/>
</dbReference>
<feature type="domain" description="Methyltransferase" evidence="1">
    <location>
        <begin position="163"/>
        <end position="310"/>
    </location>
</feature>
<reference evidence="3" key="1">
    <citation type="journal article" date="2019" name="Int. J. Syst. Evol. Microbiol.">
        <title>The Global Catalogue of Microorganisms (GCM) 10K type strain sequencing project: providing services to taxonomists for standard genome sequencing and annotation.</title>
        <authorList>
            <consortium name="The Broad Institute Genomics Platform"/>
            <consortium name="The Broad Institute Genome Sequencing Center for Infectious Disease"/>
            <person name="Wu L."/>
            <person name="Ma J."/>
        </authorList>
    </citation>
    <scope>NUCLEOTIDE SEQUENCE [LARGE SCALE GENOMIC DNA]</scope>
    <source>
        <strain evidence="3">CGMCC 4.7317</strain>
    </source>
</reference>
<dbReference type="Proteomes" id="UP001596138">
    <property type="component" value="Unassembled WGS sequence"/>
</dbReference>
<accession>A0ABW1SYC4</accession>
<dbReference type="PANTHER" id="PTHR13369">
    <property type="match status" value="1"/>
</dbReference>
<sequence>MAAPWPDVRAEVRALLLDDSRLVRAVAAGRRRGVPLEWKRAELRPVDLKAGRRLQVVTYDERQAHTANHDADTAPAAVDALLDQGFGNWHLETATDVMQVRITKKGDAQVHRAPRVDAVEDVPVAHDRAKPRLLDVEHPDVKAYLMAVGVADSLGRLKPTKQDKYRQVEQFVRLLDSAVEDARVARALREPTPESPWRVVDLGCGNAYLTIGAFVWLAKVRGIPVVVHGVDVRESFAERNSSLAARLGWSDGLTFEAATIADASDDPRADVVVALHACDTATDDALARAVRWESPVVLAAPCCHHDLQTQVTRASTPSPFGLLTRYGLLRERFVDVLTDGIRASLLRIVGYRVETVEFVSDQHTPRNLLLRAVRTGAPATATDLSDYDRLVDEWAVQPALATRIEPQLVEARARAKA</sequence>
<dbReference type="InterPro" id="IPR025714">
    <property type="entry name" value="Methyltranfer_dom"/>
</dbReference>
<keyword evidence="3" id="KW-1185">Reference proteome</keyword>
<evidence type="ECO:0000313" key="2">
    <source>
        <dbReference type="EMBL" id="MFC6236617.1"/>
    </source>
</evidence>
<dbReference type="Gene3D" id="3.40.50.150">
    <property type="entry name" value="Vaccinia Virus protein VP39"/>
    <property type="match status" value="1"/>
</dbReference>
<dbReference type="PANTHER" id="PTHR13369:SF3">
    <property type="entry name" value="METHYLTRANSFERASE DOMAIN-CONTAINING PROTEIN"/>
    <property type="match status" value="1"/>
</dbReference>
<dbReference type="GO" id="GO:0008168">
    <property type="term" value="F:methyltransferase activity"/>
    <property type="evidence" value="ECO:0007669"/>
    <property type="project" value="UniProtKB-KW"/>
</dbReference>
<proteinExistence type="predicted"/>
<dbReference type="EMBL" id="JBHSTI010000002">
    <property type="protein sequence ID" value="MFC6236617.1"/>
    <property type="molecule type" value="Genomic_DNA"/>
</dbReference>
<evidence type="ECO:0000313" key="3">
    <source>
        <dbReference type="Proteomes" id="UP001596138"/>
    </source>
</evidence>
<name>A0ABW1SYC4_9ACTN</name>
<organism evidence="2 3">
    <name type="scientific">Longivirga aurantiaca</name>
    <dbReference type="NCBI Taxonomy" id="1837743"/>
    <lineage>
        <taxon>Bacteria</taxon>
        <taxon>Bacillati</taxon>
        <taxon>Actinomycetota</taxon>
        <taxon>Actinomycetes</taxon>
        <taxon>Sporichthyales</taxon>
        <taxon>Sporichthyaceae</taxon>
        <taxon>Longivirga</taxon>
    </lineage>
</organism>